<protein>
    <submittedName>
        <fullName evidence="3">LGFP repeat family protein</fullName>
    </submittedName>
</protein>
<feature type="compositionally biased region" description="Polar residues" evidence="1">
    <location>
        <begin position="71"/>
        <end position="89"/>
    </location>
</feature>
<dbReference type="AlphaFoldDB" id="K5BAU0"/>
<comment type="caution">
    <text evidence="3">The sequence shown here is derived from an EMBL/GenBank/DDBJ whole genome shotgun (WGS) entry which is preliminary data.</text>
</comment>
<proteinExistence type="predicted"/>
<reference evidence="3 4" key="1">
    <citation type="journal article" date="2012" name="J. Bacteriol.">
        <title>Genome sequence of Mycobacterium hassiacum DSM 44199, a rare source of heat-stable mycobacterial proteins.</title>
        <authorList>
            <person name="Tiago I."/>
            <person name="Maranha A."/>
            <person name="Mendes V."/>
            <person name="Alarico S."/>
            <person name="Moynihan P.J."/>
            <person name="Clarke A.J."/>
            <person name="Macedo-Ribeiro S."/>
            <person name="Pereira P.J."/>
            <person name="Empadinhas N."/>
        </authorList>
    </citation>
    <scope>NUCLEOTIDE SEQUENCE [LARGE SCALE GENOMIC DNA]</scope>
    <source>
        <strain evidence="4">DSM 44199 / CIP 105218 / JCM 12690 / 3849</strain>
    </source>
</reference>
<dbReference type="EMBL" id="AMRA01000092">
    <property type="protein sequence ID" value="EKF22825.1"/>
    <property type="molecule type" value="Genomic_DNA"/>
</dbReference>
<evidence type="ECO:0000256" key="2">
    <source>
        <dbReference type="SAM" id="SignalP"/>
    </source>
</evidence>
<evidence type="ECO:0000256" key="1">
    <source>
        <dbReference type="SAM" id="MobiDB-lite"/>
    </source>
</evidence>
<keyword evidence="2" id="KW-0732">Signal</keyword>
<dbReference type="InterPro" id="IPR013207">
    <property type="entry name" value="LGFP"/>
</dbReference>
<dbReference type="eggNOG" id="COG5479">
    <property type="taxonomic scope" value="Bacteria"/>
</dbReference>
<dbReference type="PATRIC" id="fig|1122247.3.peg.3053"/>
<organism evidence="3 4">
    <name type="scientific">Mycolicibacterium hassiacum (strain DSM 44199 / CIP 105218 / JCM 12690 / 3849)</name>
    <name type="common">Mycobacterium hassiacum</name>
    <dbReference type="NCBI Taxonomy" id="1122247"/>
    <lineage>
        <taxon>Bacteria</taxon>
        <taxon>Bacillati</taxon>
        <taxon>Actinomycetota</taxon>
        <taxon>Actinomycetes</taxon>
        <taxon>Mycobacteriales</taxon>
        <taxon>Mycobacteriaceae</taxon>
        <taxon>Mycolicibacterium</taxon>
    </lineage>
</organism>
<accession>K5BAU0</accession>
<feature type="compositionally biased region" description="Low complexity" evidence="1">
    <location>
        <begin position="31"/>
        <end position="58"/>
    </location>
</feature>
<dbReference type="Pfam" id="PF08310">
    <property type="entry name" value="LGFP"/>
    <property type="match status" value="2"/>
</dbReference>
<dbReference type="STRING" id="1122247.GCA_000379865_00548"/>
<sequence>MQRTGRRIAIGIAAVAVSGAVTVGCSNGGQTSTSTDTVDTPDLTTGAQATDTGAAPALPTGDNPTPAETPGAQSPGEQSEAADSTTISTPDGDFVVQGAILQKYSAVGGADSPLGLPTANEEAAPNGGRFSTFEGGAIYWSPQTGAHIVWGGIRDAWEGAGGVGGQLGYPTTDEQTVPGGWRQDFQGGAVSYLNGQPQIEAR</sequence>
<name>K5BAU0_MYCHD</name>
<evidence type="ECO:0000313" key="4">
    <source>
        <dbReference type="Proteomes" id="UP000006265"/>
    </source>
</evidence>
<keyword evidence="4" id="KW-1185">Reference proteome</keyword>
<gene>
    <name evidence="3" type="ORF">C731_3184</name>
</gene>
<evidence type="ECO:0000313" key="3">
    <source>
        <dbReference type="EMBL" id="EKF22825.1"/>
    </source>
</evidence>
<feature type="signal peptide" evidence="2">
    <location>
        <begin position="1"/>
        <end position="23"/>
    </location>
</feature>
<dbReference type="OrthoDB" id="4369514at2"/>
<feature type="region of interest" description="Disordered" evidence="1">
    <location>
        <begin position="25"/>
        <end position="91"/>
    </location>
</feature>
<dbReference type="Proteomes" id="UP000006265">
    <property type="component" value="Unassembled WGS sequence"/>
</dbReference>
<dbReference type="PROSITE" id="PS51257">
    <property type="entry name" value="PROKAR_LIPOPROTEIN"/>
    <property type="match status" value="1"/>
</dbReference>
<feature type="chain" id="PRO_5043870328" evidence="2">
    <location>
        <begin position="24"/>
        <end position="202"/>
    </location>
</feature>
<dbReference type="RefSeq" id="WP_005629256.1">
    <property type="nucleotide sequence ID" value="NZ_AMRA01000092.1"/>
</dbReference>